<dbReference type="InterPro" id="IPR011009">
    <property type="entry name" value="Kinase-like_dom_sf"/>
</dbReference>
<dbReference type="PROSITE" id="PS50082">
    <property type="entry name" value="WD_REPEATS_2"/>
    <property type="match status" value="4"/>
</dbReference>
<feature type="repeat" description="WD" evidence="7">
    <location>
        <begin position="551"/>
        <end position="578"/>
    </location>
</feature>
<evidence type="ECO:0000256" key="1">
    <source>
        <dbReference type="ARBA" id="ARBA00022574"/>
    </source>
</evidence>
<reference evidence="11" key="1">
    <citation type="journal article" date="2019" name="Int. J. Syst. Evol. Microbiol.">
        <title>The Global Catalogue of Microorganisms (GCM) 10K type strain sequencing project: providing services to taxonomists for standard genome sequencing and annotation.</title>
        <authorList>
            <consortium name="The Broad Institute Genomics Platform"/>
            <consortium name="The Broad Institute Genome Sequencing Center for Infectious Disease"/>
            <person name="Wu L."/>
            <person name="Ma J."/>
        </authorList>
    </citation>
    <scope>NUCLEOTIDE SEQUENCE [LARGE SCALE GENOMIC DNA]</scope>
    <source>
        <strain evidence="11">JCM 18053</strain>
    </source>
</reference>
<evidence type="ECO:0000256" key="6">
    <source>
        <dbReference type="ARBA" id="ARBA00022840"/>
    </source>
</evidence>
<dbReference type="PROSITE" id="PS50294">
    <property type="entry name" value="WD_REPEATS_REGION"/>
    <property type="match status" value="2"/>
</dbReference>
<protein>
    <recommendedName>
        <fullName evidence="9">Protein kinase domain-containing protein</fullName>
    </recommendedName>
</protein>
<evidence type="ECO:0000313" key="10">
    <source>
        <dbReference type="EMBL" id="GAA5147437.1"/>
    </source>
</evidence>
<organism evidence="10 11">
    <name type="scientific">Prosthecobacter algae</name>
    <dbReference type="NCBI Taxonomy" id="1144682"/>
    <lineage>
        <taxon>Bacteria</taxon>
        <taxon>Pseudomonadati</taxon>
        <taxon>Verrucomicrobiota</taxon>
        <taxon>Verrucomicrobiia</taxon>
        <taxon>Verrucomicrobiales</taxon>
        <taxon>Verrucomicrobiaceae</taxon>
        <taxon>Prosthecobacter</taxon>
    </lineage>
</organism>
<dbReference type="Pfam" id="PF00400">
    <property type="entry name" value="WD40"/>
    <property type="match status" value="3"/>
</dbReference>
<evidence type="ECO:0000256" key="5">
    <source>
        <dbReference type="ARBA" id="ARBA00022777"/>
    </source>
</evidence>
<evidence type="ECO:0000256" key="2">
    <source>
        <dbReference type="ARBA" id="ARBA00022679"/>
    </source>
</evidence>
<name>A0ABP9PJ15_9BACT</name>
<dbReference type="PROSITE" id="PS50011">
    <property type="entry name" value="PROTEIN_KINASE_DOM"/>
    <property type="match status" value="1"/>
</dbReference>
<dbReference type="PANTHER" id="PTHR43289:SF6">
    <property type="entry name" value="SERINE_THREONINE-PROTEIN KINASE NEKL-3"/>
    <property type="match status" value="1"/>
</dbReference>
<keyword evidence="5" id="KW-0418">Kinase</keyword>
<dbReference type="SMART" id="SM00220">
    <property type="entry name" value="S_TKc"/>
    <property type="match status" value="1"/>
</dbReference>
<keyword evidence="6 8" id="KW-0067">ATP-binding</keyword>
<feature type="repeat" description="WD" evidence="7">
    <location>
        <begin position="905"/>
        <end position="946"/>
    </location>
</feature>
<comment type="caution">
    <text evidence="10">The sequence shown here is derived from an EMBL/GenBank/DDBJ whole genome shotgun (WGS) entry which is preliminary data.</text>
</comment>
<dbReference type="PROSITE" id="PS00678">
    <property type="entry name" value="WD_REPEATS_1"/>
    <property type="match status" value="1"/>
</dbReference>
<dbReference type="InterPro" id="IPR015943">
    <property type="entry name" value="WD40/YVTN_repeat-like_dom_sf"/>
</dbReference>
<gene>
    <name evidence="10" type="ORF">GCM10023213_42070</name>
</gene>
<keyword evidence="2" id="KW-0808">Transferase</keyword>
<feature type="repeat" description="WD" evidence="7">
    <location>
        <begin position="677"/>
        <end position="718"/>
    </location>
</feature>
<dbReference type="SUPFAM" id="SSF50998">
    <property type="entry name" value="Quinoprotein alcohol dehydrogenase-like"/>
    <property type="match status" value="1"/>
</dbReference>
<keyword evidence="3" id="KW-0677">Repeat</keyword>
<dbReference type="Proteomes" id="UP001499852">
    <property type="component" value="Unassembled WGS sequence"/>
</dbReference>
<dbReference type="EMBL" id="BAABIA010000010">
    <property type="protein sequence ID" value="GAA5147437.1"/>
    <property type="molecule type" value="Genomic_DNA"/>
</dbReference>
<accession>A0ABP9PJ15</accession>
<evidence type="ECO:0000256" key="7">
    <source>
        <dbReference type="PROSITE-ProRule" id="PRU00221"/>
    </source>
</evidence>
<evidence type="ECO:0000256" key="4">
    <source>
        <dbReference type="ARBA" id="ARBA00022741"/>
    </source>
</evidence>
<dbReference type="InterPro" id="IPR000719">
    <property type="entry name" value="Prot_kinase_dom"/>
</dbReference>
<evidence type="ECO:0000259" key="9">
    <source>
        <dbReference type="PROSITE" id="PS50011"/>
    </source>
</evidence>
<evidence type="ECO:0000256" key="8">
    <source>
        <dbReference type="PROSITE-ProRule" id="PRU10141"/>
    </source>
</evidence>
<dbReference type="InterPro" id="IPR001680">
    <property type="entry name" value="WD40_rpt"/>
</dbReference>
<dbReference type="PROSITE" id="PS00108">
    <property type="entry name" value="PROTEIN_KINASE_ST"/>
    <property type="match status" value="1"/>
</dbReference>
<dbReference type="Gene3D" id="2.130.10.10">
    <property type="entry name" value="YVTN repeat-like/Quinoprotein amine dehydrogenase"/>
    <property type="match status" value="3"/>
</dbReference>
<dbReference type="InterPro" id="IPR019775">
    <property type="entry name" value="WD40_repeat_CS"/>
</dbReference>
<keyword evidence="4 8" id="KW-0547">Nucleotide-binding</keyword>
<dbReference type="InterPro" id="IPR017441">
    <property type="entry name" value="Protein_kinase_ATP_BS"/>
</dbReference>
<dbReference type="RefSeq" id="WP_345738384.1">
    <property type="nucleotide sequence ID" value="NZ_BAABIA010000010.1"/>
</dbReference>
<dbReference type="Pfam" id="PF00069">
    <property type="entry name" value="Pkinase"/>
    <property type="match status" value="1"/>
</dbReference>
<keyword evidence="1 7" id="KW-0853">WD repeat</keyword>
<dbReference type="Gene3D" id="3.30.200.20">
    <property type="entry name" value="Phosphorylase Kinase, domain 1"/>
    <property type="match status" value="1"/>
</dbReference>
<feature type="repeat" description="WD" evidence="7">
    <location>
        <begin position="863"/>
        <end position="904"/>
    </location>
</feature>
<dbReference type="CDD" id="cd14014">
    <property type="entry name" value="STKc_PknB_like"/>
    <property type="match status" value="1"/>
</dbReference>
<proteinExistence type="predicted"/>
<dbReference type="Gene3D" id="1.10.510.10">
    <property type="entry name" value="Transferase(Phosphotransferase) domain 1"/>
    <property type="match status" value="1"/>
</dbReference>
<evidence type="ECO:0000256" key="3">
    <source>
        <dbReference type="ARBA" id="ARBA00022737"/>
    </source>
</evidence>
<dbReference type="SUPFAM" id="SSF56112">
    <property type="entry name" value="Protein kinase-like (PK-like)"/>
    <property type="match status" value="1"/>
</dbReference>
<dbReference type="SMART" id="SM00320">
    <property type="entry name" value="WD40"/>
    <property type="match status" value="7"/>
</dbReference>
<sequence>MPEDVTLITQGQRSSLTQAPLTRTRGNGVRSADLLKDNDGWLEGKFRLLEKLGEGGFGLVFKAEQVQPIQRLVAVKILKAGMDTQQVIARFDTERQSLALMEHPNIARVLDAGETERGQPYFVMELVRGRSITSYASKKNLTLNQRLELFIPVCQAVNHAHQKGIIHRDLKPSNVMVMEEDGNPVPKVIDFGIAKVLEQKDVSQTLATGMDQLVGTPGYISPEQIEHGSSHVDTRSDVYALGSILMELLTGKALVTPMDIAQKPLHQILRDQVERDPPKPSSRESSLKGDLDWIILKALERDPARRYGNADDLADDLRRYLRHEPVRACPPSRAYVIGKFVRRHQVGVAAGVSIALAVLAGGITSTALYFEAEKNRVAAEEAGSNLKKEYSRSDEVMARQFTERRDYTESVAWLTRALRTDPGNRLAATNLLSLLQHKHLLHPTTPDLPLPPGAQEARLVALSRQAGKAVAVSTVQPKSDKGSPKSVLSIWDTTTHERTDHALPRQTIATCLAVSQDGQTVILALDNGQVERWSLTDGTHAPLQPKLPQSVLSLALSGDGQILAVGGEGGTIQVWDMRHLDRPGRVLNSAAFPVHLVTLDYLGTLVAAAHVVESQDVKGQAVVWDLSSGKTIGDPFETRDGISSLAIHREREMIAVGLHSGTVHVGNFRTETELLPPLGHPSSVMCLSMNADASTLTVGDSRGYLHAWDLTKGQPRTPAQAHDGEILTAAQALEQGLVTSVSRHGEMQVWNTVTGERVAQRLRHSIAQISVTPDGSMLIVAPRHEPSVQVWSTYQRMTTRRYLAEAHEFYLETPTLPKDAPPAVLEAQTRAWNRAGTHLAIADGMGRVSVLKVAGGFQPVGPSFTHPPAVGAVAISEDGTLAATSGRDQEVRLWDVPSGKATGIAIRHESFVNALAMSSDGRHLVTVTDEGEIRVWDARTGDGLTPGLRQGSGLTEVHVSADGQKMVFRMEGQGWFSLPMPQAPETLPDWFLNLAETQARRRLSEDGKAQTLGLAQVHNALAQVPKKADDKDATAMRWARWLMSDPDIRPLSPQEDEPLEEYVQELAKKKDPGAHTEALRYRVKMAGE</sequence>
<dbReference type="PROSITE" id="PS00107">
    <property type="entry name" value="PROTEIN_KINASE_ATP"/>
    <property type="match status" value="1"/>
</dbReference>
<dbReference type="InterPro" id="IPR011047">
    <property type="entry name" value="Quinoprotein_ADH-like_sf"/>
</dbReference>
<dbReference type="PANTHER" id="PTHR43289">
    <property type="entry name" value="MITOGEN-ACTIVATED PROTEIN KINASE KINASE KINASE 20-RELATED"/>
    <property type="match status" value="1"/>
</dbReference>
<feature type="binding site" evidence="8">
    <location>
        <position position="76"/>
    </location>
    <ligand>
        <name>ATP</name>
        <dbReference type="ChEBI" id="CHEBI:30616"/>
    </ligand>
</feature>
<dbReference type="InterPro" id="IPR008271">
    <property type="entry name" value="Ser/Thr_kinase_AS"/>
</dbReference>
<feature type="domain" description="Protein kinase" evidence="9">
    <location>
        <begin position="46"/>
        <end position="321"/>
    </location>
</feature>
<keyword evidence="11" id="KW-1185">Reference proteome</keyword>
<evidence type="ECO:0000313" key="11">
    <source>
        <dbReference type="Proteomes" id="UP001499852"/>
    </source>
</evidence>